<evidence type="ECO:0000313" key="2">
    <source>
        <dbReference type="Proteomes" id="UP000294752"/>
    </source>
</evidence>
<protein>
    <recommendedName>
        <fullName evidence="3">Lipid A deacylase LpxR family protein</fullName>
    </recommendedName>
</protein>
<dbReference type="EMBL" id="SNZV01000007">
    <property type="protein sequence ID" value="TDS11686.1"/>
    <property type="molecule type" value="Genomic_DNA"/>
</dbReference>
<gene>
    <name evidence="1" type="ORF">B0I21_10727</name>
</gene>
<dbReference type="Pfam" id="PF09982">
    <property type="entry name" value="LpxR"/>
    <property type="match status" value="1"/>
</dbReference>
<name>A0A4R7CYU3_9SPHI</name>
<dbReference type="AlphaFoldDB" id="A0A4R7CYU3"/>
<keyword evidence="2" id="KW-1185">Reference proteome</keyword>
<dbReference type="Proteomes" id="UP000294752">
    <property type="component" value="Unassembled WGS sequence"/>
</dbReference>
<proteinExistence type="predicted"/>
<dbReference type="Gene3D" id="2.40.128.140">
    <property type="entry name" value="Outer membrane protein"/>
    <property type="match status" value="1"/>
</dbReference>
<dbReference type="OrthoDB" id="622552at2"/>
<dbReference type="InterPro" id="IPR037107">
    <property type="entry name" value="Put_OMP_sf"/>
</dbReference>
<comment type="caution">
    <text evidence="1">The sequence shown here is derived from an EMBL/GenBank/DDBJ whole genome shotgun (WGS) entry which is preliminary data.</text>
</comment>
<sequence length="319" mass="36711">MTHKLKLLYLTIVFLCIQPYYLKSQERSREIGIQTDNDAYLWYGQDRYYTNGLFIFYRQSMDQSKLEGKKLHKIIYEVAVGQEMYNPYSGYAPTRMLHDRPFAGHLFAKGQLNLFYTNEQVLKVGLSLGTVGPNALAQQAQELLHRTFGFYYPDGWDGQIGNAVAVNLQSTYATLLFRAKNEFDISLEGHLNVGTTFSNVGIGPLFRIGNINPLYQSAHYNATISRNSSIPKRDKHEFYLYAKPQLRYVAYDATVQGSLFTNNSPLTFDMRPLVFEQKIGINHSSARFTIDYALTFRSKEIKSPARHHQYGSISSFYRF</sequence>
<evidence type="ECO:0008006" key="3">
    <source>
        <dbReference type="Google" id="ProtNLM"/>
    </source>
</evidence>
<dbReference type="InterPro" id="IPR018707">
    <property type="entry name" value="LpxR"/>
</dbReference>
<evidence type="ECO:0000313" key="1">
    <source>
        <dbReference type="EMBL" id="TDS11686.1"/>
    </source>
</evidence>
<dbReference type="RefSeq" id="WP_133641151.1">
    <property type="nucleotide sequence ID" value="NZ_SNZV01000007.1"/>
</dbReference>
<reference evidence="1 2" key="1">
    <citation type="submission" date="2019-03" db="EMBL/GenBank/DDBJ databases">
        <title>Genomic Encyclopedia of Type Strains, Phase III (KMG-III): the genomes of soil and plant-associated and newly described type strains.</title>
        <authorList>
            <person name="Whitman W."/>
        </authorList>
    </citation>
    <scope>NUCLEOTIDE SEQUENCE [LARGE SCALE GENOMIC DNA]</scope>
    <source>
        <strain evidence="1 2">CGMCC 1.12801</strain>
    </source>
</reference>
<accession>A0A4R7CYU3</accession>
<organism evidence="1 2">
    <name type="scientific">Sphingobacterium paludis</name>
    <dbReference type="NCBI Taxonomy" id="1476465"/>
    <lineage>
        <taxon>Bacteria</taxon>
        <taxon>Pseudomonadati</taxon>
        <taxon>Bacteroidota</taxon>
        <taxon>Sphingobacteriia</taxon>
        <taxon>Sphingobacteriales</taxon>
        <taxon>Sphingobacteriaceae</taxon>
        <taxon>Sphingobacterium</taxon>
    </lineage>
</organism>